<dbReference type="Proteomes" id="UP001383192">
    <property type="component" value="Unassembled WGS sequence"/>
</dbReference>
<dbReference type="AlphaFoldDB" id="A0AAW0DUW1"/>
<comment type="caution">
    <text evidence="1">The sequence shown here is derived from an EMBL/GenBank/DDBJ whole genome shotgun (WGS) entry which is preliminary data.</text>
</comment>
<organism evidence="1 2">
    <name type="scientific">Paramarasmius palmivorus</name>
    <dbReference type="NCBI Taxonomy" id="297713"/>
    <lineage>
        <taxon>Eukaryota</taxon>
        <taxon>Fungi</taxon>
        <taxon>Dikarya</taxon>
        <taxon>Basidiomycota</taxon>
        <taxon>Agaricomycotina</taxon>
        <taxon>Agaricomycetes</taxon>
        <taxon>Agaricomycetidae</taxon>
        <taxon>Agaricales</taxon>
        <taxon>Marasmiineae</taxon>
        <taxon>Marasmiaceae</taxon>
        <taxon>Paramarasmius</taxon>
    </lineage>
</organism>
<evidence type="ECO:0000313" key="1">
    <source>
        <dbReference type="EMBL" id="KAK7054996.1"/>
    </source>
</evidence>
<keyword evidence="2" id="KW-1185">Reference proteome</keyword>
<evidence type="ECO:0000313" key="2">
    <source>
        <dbReference type="Proteomes" id="UP001383192"/>
    </source>
</evidence>
<name>A0AAW0DUW1_9AGAR</name>
<reference evidence="1 2" key="1">
    <citation type="submission" date="2024-01" db="EMBL/GenBank/DDBJ databases">
        <title>A draft genome for a cacao thread blight-causing isolate of Paramarasmius palmivorus.</title>
        <authorList>
            <person name="Baruah I.K."/>
            <person name="Bukari Y."/>
            <person name="Amoako-Attah I."/>
            <person name="Meinhardt L.W."/>
            <person name="Bailey B.A."/>
            <person name="Cohen S.P."/>
        </authorList>
    </citation>
    <scope>NUCLEOTIDE SEQUENCE [LARGE SCALE GENOMIC DNA]</scope>
    <source>
        <strain evidence="1 2">GH-12</strain>
    </source>
</reference>
<accession>A0AAW0DUW1</accession>
<gene>
    <name evidence="1" type="ORF">VNI00_003459</name>
</gene>
<evidence type="ECO:0008006" key="3">
    <source>
        <dbReference type="Google" id="ProtNLM"/>
    </source>
</evidence>
<proteinExistence type="predicted"/>
<dbReference type="EMBL" id="JAYKXP010000008">
    <property type="protein sequence ID" value="KAK7054996.1"/>
    <property type="molecule type" value="Genomic_DNA"/>
</dbReference>
<sequence length="435" mass="47069">MASFASTVVSRSPSSIISYLARLKTTHFDPSKHSFLFTLSPPSSSADTSGLDSSADLASLVNALMNFSPTSLGCLSAPLTGGSGTEEARYNPISCSVVLLDKQYSIPFRSTIPGRARTQVGRWHAFRLKDEDDYGGKWDDIESLTTQTNKRVDWEEVWSENADVKKDWSALPQELANLRQTPESIRQFLLFSDSSPEGLVSTLHSTFPPSSAFTLLRPPFITGRPVTLFENGKIHGSGSIGVAFTNVGPSELHLKLPKDLRPLGAEMTVTRAEGNLLNTLDNSNPTRLLLEAIRKAGIDAASEDAVLFKEEEEFYLGVGSGSQIYTITSGDPSRGTIALDTTRAPVAGEKVQFYHRSKRSASTSASSIFSANQSEPLVTFGVADLSVRDHTEGKGPLIMENVFITCSENGLWATRGASETPWTCTVSGCSIRSDL</sequence>
<protein>
    <recommendedName>
        <fullName evidence="3">FIST domain-containing protein</fullName>
    </recommendedName>
</protein>